<dbReference type="RefSeq" id="WP_041018509.1">
    <property type="nucleotide sequence ID" value="NZ_CCEJ010000011.1"/>
</dbReference>
<evidence type="ECO:0000313" key="3">
    <source>
        <dbReference type="Proteomes" id="UP000031552"/>
    </source>
</evidence>
<keyword evidence="1" id="KW-0472">Membrane</keyword>
<feature type="transmembrane region" description="Helical" evidence="1">
    <location>
        <begin position="55"/>
        <end position="78"/>
    </location>
</feature>
<keyword evidence="1" id="KW-0812">Transmembrane</keyword>
<evidence type="ECO:0000256" key="1">
    <source>
        <dbReference type="SAM" id="Phobius"/>
    </source>
</evidence>
<dbReference type="STRING" id="1437425.CSEC_2146"/>
<organism evidence="2 3">
    <name type="scientific">Candidatus Criblamydia sequanensis CRIB-18</name>
    <dbReference type="NCBI Taxonomy" id="1437425"/>
    <lineage>
        <taxon>Bacteria</taxon>
        <taxon>Pseudomonadati</taxon>
        <taxon>Chlamydiota</taxon>
        <taxon>Chlamydiia</taxon>
        <taxon>Parachlamydiales</taxon>
        <taxon>Candidatus Criblamydiaceae</taxon>
        <taxon>Candidatus Criblamydia</taxon>
    </lineage>
</organism>
<dbReference type="Proteomes" id="UP000031552">
    <property type="component" value="Unassembled WGS sequence"/>
</dbReference>
<dbReference type="AlphaFoldDB" id="A0A090D0B1"/>
<feature type="transmembrane region" description="Helical" evidence="1">
    <location>
        <begin position="99"/>
        <end position="127"/>
    </location>
</feature>
<evidence type="ECO:0000313" key="2">
    <source>
        <dbReference type="EMBL" id="CDR34952.1"/>
    </source>
</evidence>
<sequence>MTFDELRLIFNRALKYSFNLRKNAVVFGVLSLAGLLFVFFRSLSIGAGRWLSLSLTFLPIFLGAGLLLSLGVFLIRMYHDEIKGKPIGIKALFSKSWDVILGSSYFSIPIVLLYLILWMILGIFVLLSEIPLLGPFFYAILAFGPFLINFLSLVLCILSGALLFFVAPSIALRGLNALKLSQTLTARFKDDAFTNIFLAIVGFLPFALMLFFLMLAAEMSGKLAFNPPQYPAFAALQWFFMMIPFAALLAPAVTFFFNFSAEAHVMMKNRLKSEPNPQK</sequence>
<accession>A0A090D0B1</accession>
<feature type="transmembrane region" description="Helical" evidence="1">
    <location>
        <begin position="193"/>
        <end position="216"/>
    </location>
</feature>
<gene>
    <name evidence="2" type="ORF">CSEC_2146</name>
</gene>
<dbReference type="eggNOG" id="ENOG502Z9GB">
    <property type="taxonomic scope" value="Bacteria"/>
</dbReference>
<keyword evidence="1" id="KW-1133">Transmembrane helix</keyword>
<proteinExistence type="predicted"/>
<keyword evidence="3" id="KW-1185">Reference proteome</keyword>
<comment type="caution">
    <text evidence="2">The sequence shown here is derived from an EMBL/GenBank/DDBJ whole genome shotgun (WGS) entry which is preliminary data.</text>
</comment>
<protein>
    <submittedName>
        <fullName evidence="2">Conserved putative membrane protein</fullName>
    </submittedName>
</protein>
<dbReference type="EMBL" id="CCEJ010000011">
    <property type="protein sequence ID" value="CDR34952.1"/>
    <property type="molecule type" value="Genomic_DNA"/>
</dbReference>
<feature type="transmembrane region" description="Helical" evidence="1">
    <location>
        <begin position="147"/>
        <end position="172"/>
    </location>
</feature>
<reference evidence="2" key="2">
    <citation type="submission" date="2014-09" db="EMBL/GenBank/DDBJ databases">
        <title>Criblamydia sequanensis harbors a mega-plasmid encoding arsenite resistance.</title>
        <authorList>
            <person name="Bertelli C."/>
            <person name="Goesmann A."/>
            <person name="Greub G."/>
        </authorList>
    </citation>
    <scope>NUCLEOTIDE SEQUENCE [LARGE SCALE GENOMIC DNA]</scope>
    <source>
        <strain evidence="2">CRIB-18</strain>
    </source>
</reference>
<feature type="transmembrane region" description="Helical" evidence="1">
    <location>
        <begin position="24"/>
        <end position="43"/>
    </location>
</feature>
<dbReference type="OrthoDB" id="21206at2"/>
<reference evidence="2" key="1">
    <citation type="submission" date="2013-12" db="EMBL/GenBank/DDBJ databases">
        <authorList>
            <person name="Linke B."/>
        </authorList>
    </citation>
    <scope>NUCLEOTIDE SEQUENCE [LARGE SCALE GENOMIC DNA]</scope>
    <source>
        <strain evidence="2">CRIB-18</strain>
    </source>
</reference>
<feature type="transmembrane region" description="Helical" evidence="1">
    <location>
        <begin position="236"/>
        <end position="261"/>
    </location>
</feature>
<name>A0A090D0B1_9BACT</name>